<accession>A0A1Q2L3P1</accession>
<keyword evidence="14" id="KW-1208">Phospholipid metabolism</keyword>
<evidence type="ECO:0000256" key="11">
    <source>
        <dbReference type="ARBA" id="ARBA00023098"/>
    </source>
</evidence>
<feature type="binding site" evidence="17">
    <location>
        <position position="5"/>
    </location>
    <ligand>
        <name>ATP</name>
        <dbReference type="ChEBI" id="CHEBI:30616"/>
    </ligand>
</feature>
<dbReference type="Gene3D" id="1.10.287.3610">
    <property type="match status" value="1"/>
</dbReference>
<keyword evidence="6 19" id="KW-0812">Transmembrane</keyword>
<dbReference type="PANTHER" id="PTHR34299">
    <property type="entry name" value="DIACYLGLYCEROL KINASE"/>
    <property type="match status" value="1"/>
</dbReference>
<name>A0A1Q2L3P1_9BACL</name>
<comment type="subcellular location">
    <subcellularLocation>
        <location evidence="1">Cell membrane</location>
        <topology evidence="1">Multi-pass membrane protein</topology>
    </subcellularLocation>
</comment>
<feature type="binding site" evidence="17">
    <location>
        <position position="24"/>
    </location>
    <ligand>
        <name>ATP</name>
        <dbReference type="ChEBI" id="CHEBI:30616"/>
    </ligand>
</feature>
<sequence length="117" mass="12728">MDRARFFRSFRFAATGIRAAIRREQNIRFHFLAALAVIVAGLLTGLSYGEWLIIILLIGGMIALELVNTALERAVDLASPEFHPLAGEAKDMAAGAVLVFAAASAIIGLLIFLPKWF</sequence>
<evidence type="ECO:0000256" key="15">
    <source>
        <dbReference type="PIRSR" id="PIRSR600829-1"/>
    </source>
</evidence>
<feature type="binding site" evidence="18">
    <location>
        <position position="72"/>
    </location>
    <ligand>
        <name>a divalent metal cation</name>
        <dbReference type="ChEBI" id="CHEBI:60240"/>
    </ligand>
</feature>
<keyword evidence="7 17" id="KW-0547">Nucleotide-binding</keyword>
<organism evidence="20 21">
    <name type="scientific">Planococcus lenghuensis</name>
    <dbReference type="NCBI Taxonomy" id="2213202"/>
    <lineage>
        <taxon>Bacteria</taxon>
        <taxon>Bacillati</taxon>
        <taxon>Bacillota</taxon>
        <taxon>Bacilli</taxon>
        <taxon>Bacillales</taxon>
        <taxon>Caryophanaceae</taxon>
        <taxon>Planococcus</taxon>
    </lineage>
</organism>
<evidence type="ECO:0000256" key="12">
    <source>
        <dbReference type="ARBA" id="ARBA00023136"/>
    </source>
</evidence>
<dbReference type="Proteomes" id="UP000188184">
    <property type="component" value="Chromosome"/>
</dbReference>
<evidence type="ECO:0000256" key="5">
    <source>
        <dbReference type="ARBA" id="ARBA00022679"/>
    </source>
</evidence>
<comment type="cofactor">
    <cofactor evidence="18">
        <name>Mg(2+)</name>
        <dbReference type="ChEBI" id="CHEBI:18420"/>
    </cofactor>
    <text evidence="18">Mn(2+), Zn(2+), Cd(2+) and Co(2+) support activity to lesser extents.</text>
</comment>
<dbReference type="KEGG" id="pmar:B0X71_07615"/>
<dbReference type="AlphaFoldDB" id="A0A1Q2L3P1"/>
<dbReference type="InterPro" id="IPR036945">
    <property type="entry name" value="DAGK_sf"/>
</dbReference>
<dbReference type="GO" id="GO:0005524">
    <property type="term" value="F:ATP binding"/>
    <property type="evidence" value="ECO:0007669"/>
    <property type="project" value="UniProtKB-KW"/>
</dbReference>
<evidence type="ECO:0000256" key="9">
    <source>
        <dbReference type="ARBA" id="ARBA00022840"/>
    </source>
</evidence>
<evidence type="ECO:0000256" key="18">
    <source>
        <dbReference type="PIRSR" id="PIRSR600829-4"/>
    </source>
</evidence>
<feature type="binding site" evidence="17">
    <location>
        <begin position="90"/>
        <end position="91"/>
    </location>
    <ligand>
        <name>ATP</name>
        <dbReference type="ChEBI" id="CHEBI:30616"/>
    </ligand>
</feature>
<feature type="binding site" evidence="18">
    <location>
        <position position="24"/>
    </location>
    <ligand>
        <name>a divalent metal cation</name>
        <dbReference type="ChEBI" id="CHEBI:60240"/>
    </ligand>
</feature>
<dbReference type="Pfam" id="PF01219">
    <property type="entry name" value="DAGK_prokar"/>
    <property type="match status" value="1"/>
</dbReference>
<evidence type="ECO:0000313" key="21">
    <source>
        <dbReference type="Proteomes" id="UP000188184"/>
    </source>
</evidence>
<feature type="active site" description="Proton acceptor" evidence="15">
    <location>
        <position position="65"/>
    </location>
</feature>
<evidence type="ECO:0000256" key="1">
    <source>
        <dbReference type="ARBA" id="ARBA00004651"/>
    </source>
</evidence>
<dbReference type="GO" id="GO:0046872">
    <property type="term" value="F:metal ion binding"/>
    <property type="evidence" value="ECO:0007669"/>
    <property type="project" value="UniProtKB-KW"/>
</dbReference>
<feature type="binding site" evidence="16">
    <location>
        <position position="5"/>
    </location>
    <ligand>
        <name>substrate</name>
    </ligand>
</feature>
<keyword evidence="8 20" id="KW-0418">Kinase</keyword>
<reference evidence="20 21" key="1">
    <citation type="submission" date="2017-02" db="EMBL/GenBank/DDBJ databases">
        <title>The complete genomic sequence of a novel cold adapted crude oil-degrading bacterium Planococcus qaidamina Y42.</title>
        <authorList>
            <person name="Yang R."/>
        </authorList>
    </citation>
    <scope>NUCLEOTIDE SEQUENCE [LARGE SCALE GENOMIC DNA]</scope>
    <source>
        <strain evidence="20 21">Y42</strain>
    </source>
</reference>
<dbReference type="PANTHER" id="PTHR34299:SF1">
    <property type="entry name" value="DIACYLGLYCEROL KINASE"/>
    <property type="match status" value="1"/>
</dbReference>
<keyword evidence="3" id="KW-1003">Cell membrane</keyword>
<proteinExistence type="inferred from homology"/>
<feature type="binding site" evidence="17">
    <location>
        <position position="72"/>
    </location>
    <ligand>
        <name>ATP</name>
        <dbReference type="ChEBI" id="CHEBI:30616"/>
    </ligand>
</feature>
<keyword evidence="18" id="KW-0479">Metal-binding</keyword>
<dbReference type="EMBL" id="CP019640">
    <property type="protein sequence ID" value="AQQ55041.1"/>
    <property type="molecule type" value="Genomic_DNA"/>
</dbReference>
<evidence type="ECO:0000256" key="10">
    <source>
        <dbReference type="ARBA" id="ARBA00022989"/>
    </source>
</evidence>
<evidence type="ECO:0000256" key="13">
    <source>
        <dbReference type="ARBA" id="ARBA00023209"/>
    </source>
</evidence>
<dbReference type="RefSeq" id="WP_077590936.1">
    <property type="nucleotide sequence ID" value="NZ_CP019640.1"/>
</dbReference>
<evidence type="ECO:0000256" key="7">
    <source>
        <dbReference type="ARBA" id="ARBA00022741"/>
    </source>
</evidence>
<evidence type="ECO:0000256" key="3">
    <source>
        <dbReference type="ARBA" id="ARBA00022475"/>
    </source>
</evidence>
<evidence type="ECO:0000256" key="2">
    <source>
        <dbReference type="ARBA" id="ARBA00005967"/>
    </source>
</evidence>
<dbReference type="InterPro" id="IPR033717">
    <property type="entry name" value="UDPK"/>
</dbReference>
<feature type="transmembrane region" description="Helical" evidence="19">
    <location>
        <begin position="92"/>
        <end position="113"/>
    </location>
</feature>
<dbReference type="PROSITE" id="PS01069">
    <property type="entry name" value="DAGK_PROKAR"/>
    <property type="match status" value="1"/>
</dbReference>
<evidence type="ECO:0000256" key="8">
    <source>
        <dbReference type="ARBA" id="ARBA00022777"/>
    </source>
</evidence>
<keyword evidence="12 19" id="KW-0472">Membrane</keyword>
<evidence type="ECO:0000256" key="16">
    <source>
        <dbReference type="PIRSR" id="PIRSR600829-2"/>
    </source>
</evidence>
<comment type="similarity">
    <text evidence="2">Belongs to the bacterial diacylglycerol kinase family.</text>
</comment>
<dbReference type="GO" id="GO:0005886">
    <property type="term" value="C:plasma membrane"/>
    <property type="evidence" value="ECO:0007669"/>
    <property type="project" value="UniProtKB-SubCell"/>
</dbReference>
<keyword evidence="5" id="KW-0808">Transferase</keyword>
<evidence type="ECO:0000256" key="17">
    <source>
        <dbReference type="PIRSR" id="PIRSR600829-3"/>
    </source>
</evidence>
<keyword evidence="10 19" id="KW-1133">Transmembrane helix</keyword>
<keyword evidence="18" id="KW-0460">Magnesium</keyword>
<evidence type="ECO:0000313" key="20">
    <source>
        <dbReference type="EMBL" id="AQQ55041.1"/>
    </source>
</evidence>
<protein>
    <submittedName>
        <fullName evidence="20">UDP kinase</fullName>
    </submittedName>
</protein>
<evidence type="ECO:0000256" key="4">
    <source>
        <dbReference type="ARBA" id="ARBA00022516"/>
    </source>
</evidence>
<keyword evidence="4" id="KW-0444">Lipid biosynthesis</keyword>
<keyword evidence="21" id="KW-1185">Reference proteome</keyword>
<dbReference type="GO" id="GO:0008654">
    <property type="term" value="P:phospholipid biosynthetic process"/>
    <property type="evidence" value="ECO:0007669"/>
    <property type="project" value="UniProtKB-KW"/>
</dbReference>
<dbReference type="CDD" id="cd14265">
    <property type="entry name" value="UDPK_IM_like"/>
    <property type="match status" value="1"/>
</dbReference>
<dbReference type="InterPro" id="IPR000829">
    <property type="entry name" value="DAGK"/>
</dbReference>
<keyword evidence="11" id="KW-0443">Lipid metabolism</keyword>
<feature type="transmembrane region" description="Helical" evidence="19">
    <location>
        <begin position="27"/>
        <end position="45"/>
    </location>
</feature>
<evidence type="ECO:0000256" key="19">
    <source>
        <dbReference type="SAM" id="Phobius"/>
    </source>
</evidence>
<keyword evidence="9 17" id="KW-0067">ATP-binding</keyword>
<evidence type="ECO:0000256" key="14">
    <source>
        <dbReference type="ARBA" id="ARBA00023264"/>
    </source>
</evidence>
<keyword evidence="13" id="KW-0594">Phospholipid biosynthesis</keyword>
<dbReference type="GO" id="GO:0016301">
    <property type="term" value="F:kinase activity"/>
    <property type="evidence" value="ECO:0007669"/>
    <property type="project" value="UniProtKB-KW"/>
</dbReference>
<feature type="binding site" evidence="16">
    <location>
        <position position="65"/>
    </location>
    <ligand>
        <name>substrate</name>
    </ligand>
</feature>
<feature type="binding site" evidence="17">
    <location>
        <begin position="81"/>
        <end position="83"/>
    </location>
    <ligand>
        <name>ATP</name>
        <dbReference type="ChEBI" id="CHEBI:30616"/>
    </ligand>
</feature>
<evidence type="ECO:0000256" key="6">
    <source>
        <dbReference type="ARBA" id="ARBA00022692"/>
    </source>
</evidence>
<gene>
    <name evidence="20" type="ORF">B0X71_07615</name>
</gene>